<reference evidence="15" key="1">
    <citation type="submission" date="2020-11" db="EMBL/GenBank/DDBJ databases">
        <title>Azospira inquinata sp. nov.</title>
        <authorList>
            <person name="Moe W.M."/>
            <person name="Mikes M.C."/>
        </authorList>
    </citation>
    <scope>NUCLEOTIDE SEQUENCE</scope>
    <source>
        <strain evidence="15">Azo-3</strain>
    </source>
</reference>
<keyword evidence="3 13" id="KW-0004">4Fe-4S</keyword>
<comment type="function">
    <text evidence="1 13">Catalyzes the synthesis of the hydroxymethylpyrimidine phosphate (HMP-P) moiety of thiamine from aminoimidazole ribotide (AIR) in a radical S-adenosyl-L-methionine (SAM)-dependent reaction.</text>
</comment>
<evidence type="ECO:0000256" key="8">
    <source>
        <dbReference type="ARBA" id="ARBA00023004"/>
    </source>
</evidence>
<comment type="subunit">
    <text evidence="13">Homodimer.</text>
</comment>
<dbReference type="NCBIfam" id="NF006763">
    <property type="entry name" value="PRK09284.1"/>
    <property type="match status" value="1"/>
</dbReference>
<name>A0A975SKD8_9RHOO</name>
<dbReference type="Proteomes" id="UP000683428">
    <property type="component" value="Chromosome"/>
</dbReference>
<feature type="binding site" evidence="13">
    <location>
        <position position="593"/>
    </location>
    <ligand>
        <name>[4Fe-4S] cluster</name>
        <dbReference type="ChEBI" id="CHEBI:49883"/>
        <note>4Fe-4S-S-AdoMet</note>
    </ligand>
</feature>
<evidence type="ECO:0000256" key="7">
    <source>
        <dbReference type="ARBA" id="ARBA00022977"/>
    </source>
</evidence>
<sequence length="638" mass="70645">MNAQDQFVAAAAQVDQAAIQPLPNSRKIYVTGSRPDLRVPMREISQADTPTAMGGEQNPPIYVYDCSGPYSDPAATIDIRSGLPALRQAWIEERGDTALLDGLSSAYGRQRAADPALDPLRFPGLHRKPRRAKAGANVTQMHYARQGIITPEMEFIALRENLNRRQYLESLAASGPQGQRLVKLLGRQHPGERFGAAIPEEITPEFVRQEVAAGRAIIPANINHPETEPMIIGRNFLVKINANIGNSAVSSSIGEEVDKMTWSIRWGGDTVMDLSTGKNIHETREWIIRNSPVPIGTVPIYQALEKVNGKAEDLTWEIFRDTLIEQAEQGVDYFTIHAGVLLRYIPMTAERMTGIVSRGGSIMAKWCLAHHQESFLYTHFEDICQIMKAYDVAFSLGDGLRPGSIYDANDEAQLGELETLGELTQIAWKHDVQVMIEGPGHVPMQRIKENMEKELEWCKEAPFYTLGPLTTDIAPGYDHITSAIGAAQIGWYGTAMLCYVTPKEHLGLPDKQDVKEGIITYKLAAHAADLAKGHPGAQIRDNALSKARFEFRWDDQFNLGLDPDKAREFHDETLPQHGAKLAHFCSMCGPHFCSMKITQDVRDFAAAQGVSAETALSKGMETKSVEFLKSGAELYRKA</sequence>
<keyword evidence="6 13" id="KW-0862">Zinc</keyword>
<protein>
    <recommendedName>
        <fullName evidence="13">Phosphomethylpyrimidine synthase</fullName>
        <ecNumber evidence="13">4.1.99.17</ecNumber>
    </recommendedName>
    <alternativeName>
        <fullName evidence="13">Hydroxymethylpyrimidine phosphate synthase</fullName>
        <shortName evidence="13">HMP-P synthase</shortName>
        <shortName evidence="13">HMP-phosphate synthase</shortName>
        <shortName evidence="13">HMPP synthase</shortName>
    </alternativeName>
    <alternativeName>
        <fullName evidence="13">Thiamine biosynthesis protein ThiC</fullName>
    </alternativeName>
</protein>
<evidence type="ECO:0000256" key="13">
    <source>
        <dbReference type="HAMAP-Rule" id="MF_00089"/>
    </source>
</evidence>
<dbReference type="GO" id="GO:0070284">
    <property type="term" value="F:phosphomethylpyrimidine synthase activity"/>
    <property type="evidence" value="ECO:0007669"/>
    <property type="project" value="UniProtKB-EC"/>
</dbReference>
<dbReference type="KEGG" id="aiq:Azoinq_08665"/>
<dbReference type="GO" id="GO:0008270">
    <property type="term" value="F:zinc ion binding"/>
    <property type="evidence" value="ECO:0007669"/>
    <property type="project" value="UniProtKB-UniRule"/>
</dbReference>
<dbReference type="EMBL" id="CP064782">
    <property type="protein sequence ID" value="QWT47947.1"/>
    <property type="molecule type" value="Genomic_DNA"/>
</dbReference>
<feature type="binding site" evidence="13">
    <location>
        <position position="301"/>
    </location>
    <ligand>
        <name>substrate</name>
    </ligand>
</feature>
<keyword evidence="4 13" id="KW-0949">S-adenosyl-L-methionine</keyword>
<evidence type="ECO:0000256" key="3">
    <source>
        <dbReference type="ARBA" id="ARBA00022485"/>
    </source>
</evidence>
<dbReference type="GO" id="GO:0005829">
    <property type="term" value="C:cytosol"/>
    <property type="evidence" value="ECO:0007669"/>
    <property type="project" value="TreeGrafter"/>
</dbReference>
<gene>
    <name evidence="13 15" type="primary">thiC</name>
    <name evidence="15" type="ORF">Azoinq_08665</name>
</gene>
<evidence type="ECO:0000313" key="16">
    <source>
        <dbReference type="Proteomes" id="UP000683428"/>
    </source>
</evidence>
<evidence type="ECO:0000256" key="10">
    <source>
        <dbReference type="ARBA" id="ARBA00023239"/>
    </source>
</evidence>
<keyword evidence="7 13" id="KW-0784">Thiamine biosynthesis</keyword>
<dbReference type="NCBIfam" id="NF009895">
    <property type="entry name" value="PRK13352.1"/>
    <property type="match status" value="1"/>
</dbReference>
<evidence type="ECO:0000313" key="15">
    <source>
        <dbReference type="EMBL" id="QWT47947.1"/>
    </source>
</evidence>
<dbReference type="PANTHER" id="PTHR30557">
    <property type="entry name" value="THIAMINE BIOSYNTHESIS PROTEIN THIC"/>
    <property type="match status" value="1"/>
</dbReference>
<feature type="binding site" evidence="13">
    <location>
        <begin position="357"/>
        <end position="359"/>
    </location>
    <ligand>
        <name>substrate</name>
    </ligand>
</feature>
<feature type="domain" description="ThiC-associated" evidence="14">
    <location>
        <begin position="21"/>
        <end position="97"/>
    </location>
</feature>
<dbReference type="Pfam" id="PF01964">
    <property type="entry name" value="ThiC_Rad_SAM"/>
    <property type="match status" value="1"/>
</dbReference>
<feature type="binding site" evidence="13">
    <location>
        <position position="585"/>
    </location>
    <ligand>
        <name>[4Fe-4S] cluster</name>
        <dbReference type="ChEBI" id="CHEBI:49883"/>
        <note>4Fe-4S-S-AdoMet</note>
    </ligand>
</feature>
<feature type="binding site" evidence="13">
    <location>
        <position position="272"/>
    </location>
    <ligand>
        <name>substrate</name>
    </ligand>
</feature>
<dbReference type="SFLD" id="SFLDS00113">
    <property type="entry name" value="Radical_SAM_Phosphomethylpyrim"/>
    <property type="match status" value="1"/>
</dbReference>
<dbReference type="FunFam" id="3.20.20.540:FF:000001">
    <property type="entry name" value="Phosphomethylpyrimidine synthase"/>
    <property type="match status" value="1"/>
</dbReference>
<dbReference type="InterPro" id="IPR002817">
    <property type="entry name" value="ThiC/BzaA/B"/>
</dbReference>
<evidence type="ECO:0000256" key="6">
    <source>
        <dbReference type="ARBA" id="ARBA00022833"/>
    </source>
</evidence>
<evidence type="ECO:0000256" key="9">
    <source>
        <dbReference type="ARBA" id="ARBA00023014"/>
    </source>
</evidence>
<dbReference type="InterPro" id="IPR025747">
    <property type="entry name" value="ThiC-associated_dom"/>
</dbReference>
<evidence type="ECO:0000256" key="11">
    <source>
        <dbReference type="ARBA" id="ARBA00050218"/>
    </source>
</evidence>
<keyword evidence="16" id="KW-1185">Reference proteome</keyword>
<keyword evidence="9 13" id="KW-0411">Iron-sulfur</keyword>
<accession>A0A975SKD8</accession>
<dbReference type="GO" id="GO:0009228">
    <property type="term" value="P:thiamine biosynthetic process"/>
    <property type="evidence" value="ECO:0007669"/>
    <property type="project" value="UniProtKB-UniRule"/>
</dbReference>
<dbReference type="AlphaFoldDB" id="A0A975SKD8"/>
<organism evidence="15 16">
    <name type="scientific">Azospira inquinata</name>
    <dbReference type="NCBI Taxonomy" id="2785627"/>
    <lineage>
        <taxon>Bacteria</taxon>
        <taxon>Pseudomonadati</taxon>
        <taxon>Pseudomonadota</taxon>
        <taxon>Betaproteobacteria</taxon>
        <taxon>Rhodocyclales</taxon>
        <taxon>Rhodocyclaceae</taxon>
        <taxon>Azospira</taxon>
    </lineage>
</organism>
<feature type="binding site" evidence="13">
    <location>
        <position position="437"/>
    </location>
    <ligand>
        <name>substrate</name>
    </ligand>
</feature>
<dbReference type="HAMAP" id="MF_00089">
    <property type="entry name" value="ThiC"/>
    <property type="match status" value="1"/>
</dbReference>
<evidence type="ECO:0000256" key="4">
    <source>
        <dbReference type="ARBA" id="ARBA00022691"/>
    </source>
</evidence>
<feature type="binding site" evidence="13">
    <location>
        <position position="441"/>
    </location>
    <ligand>
        <name>Zn(2+)</name>
        <dbReference type="ChEBI" id="CHEBI:29105"/>
    </ligand>
</feature>
<keyword evidence="8 13" id="KW-0408">Iron</keyword>
<evidence type="ECO:0000256" key="2">
    <source>
        <dbReference type="ARBA" id="ARBA00004948"/>
    </source>
</evidence>
<dbReference type="RefSeq" id="WP_216129967.1">
    <property type="nucleotide sequence ID" value="NZ_CP064782.1"/>
</dbReference>
<evidence type="ECO:0000256" key="12">
    <source>
        <dbReference type="ARBA" id="ARBA00061546"/>
    </source>
</evidence>
<comment type="cofactor">
    <cofactor evidence="13">
        <name>[4Fe-4S] cluster</name>
        <dbReference type="ChEBI" id="CHEBI:49883"/>
    </cofactor>
    <text evidence="13">Binds 1 [4Fe-4S] cluster per subunit. The cluster is coordinated with 3 cysteines and an exchangeable S-adenosyl-L-methionine.</text>
</comment>
<comment type="pathway">
    <text evidence="2 13">Cofactor biosynthesis; thiamine diphosphate biosynthesis.</text>
</comment>
<dbReference type="InterPro" id="IPR037509">
    <property type="entry name" value="ThiC"/>
</dbReference>
<evidence type="ECO:0000259" key="14">
    <source>
        <dbReference type="Pfam" id="PF13667"/>
    </source>
</evidence>
<evidence type="ECO:0000256" key="1">
    <source>
        <dbReference type="ARBA" id="ARBA00003175"/>
    </source>
</evidence>
<dbReference type="SFLD" id="SFLDG01114">
    <property type="entry name" value="phosphomethylpyrimidine_syntha"/>
    <property type="match status" value="1"/>
</dbReference>
<proteinExistence type="inferred from homology"/>
<feature type="binding site" evidence="13">
    <location>
        <position position="505"/>
    </location>
    <ligand>
        <name>Zn(2+)</name>
        <dbReference type="ChEBI" id="CHEBI:29105"/>
    </ligand>
</feature>
<feature type="binding site" evidence="13">
    <location>
        <position position="464"/>
    </location>
    <ligand>
        <name>substrate</name>
    </ligand>
</feature>
<comment type="catalytic activity">
    <reaction evidence="11 13">
        <text>5-amino-1-(5-phospho-beta-D-ribosyl)imidazole + S-adenosyl-L-methionine = 4-amino-2-methyl-5-(phosphooxymethyl)pyrimidine + CO + 5'-deoxyadenosine + formate + L-methionine + 3 H(+)</text>
        <dbReference type="Rhea" id="RHEA:24840"/>
        <dbReference type="ChEBI" id="CHEBI:15378"/>
        <dbReference type="ChEBI" id="CHEBI:15740"/>
        <dbReference type="ChEBI" id="CHEBI:17245"/>
        <dbReference type="ChEBI" id="CHEBI:17319"/>
        <dbReference type="ChEBI" id="CHEBI:57844"/>
        <dbReference type="ChEBI" id="CHEBI:58354"/>
        <dbReference type="ChEBI" id="CHEBI:59789"/>
        <dbReference type="ChEBI" id="CHEBI:137981"/>
        <dbReference type="EC" id="4.1.99.17"/>
    </reaction>
</comment>
<keyword evidence="5 13" id="KW-0479">Metal-binding</keyword>
<keyword evidence="10 13" id="KW-0456">Lyase</keyword>
<dbReference type="GO" id="GO:0051539">
    <property type="term" value="F:4 iron, 4 sulfur cluster binding"/>
    <property type="evidence" value="ECO:0007669"/>
    <property type="project" value="UniProtKB-KW"/>
</dbReference>
<comment type="similarity">
    <text evidence="12 13">Belongs to the ThiC family.</text>
</comment>
<feature type="binding site" evidence="13">
    <location>
        <position position="243"/>
    </location>
    <ligand>
        <name>substrate</name>
    </ligand>
</feature>
<feature type="binding site" evidence="13">
    <location>
        <position position="588"/>
    </location>
    <ligand>
        <name>[4Fe-4S] cluster</name>
        <dbReference type="ChEBI" id="CHEBI:49883"/>
        <note>4Fe-4S-S-AdoMet</note>
    </ligand>
</feature>
<dbReference type="NCBIfam" id="TIGR00190">
    <property type="entry name" value="thiC"/>
    <property type="match status" value="1"/>
</dbReference>
<dbReference type="PANTHER" id="PTHR30557:SF1">
    <property type="entry name" value="PHOSPHOMETHYLPYRIMIDINE SYNTHASE, CHLOROPLASTIC"/>
    <property type="match status" value="1"/>
</dbReference>
<dbReference type="Pfam" id="PF13667">
    <property type="entry name" value="ThiC-associated"/>
    <property type="match status" value="1"/>
</dbReference>
<evidence type="ECO:0000256" key="5">
    <source>
        <dbReference type="ARBA" id="ARBA00022723"/>
    </source>
</evidence>
<dbReference type="GO" id="GO:0009229">
    <property type="term" value="P:thiamine diphosphate biosynthetic process"/>
    <property type="evidence" value="ECO:0007669"/>
    <property type="project" value="UniProtKB-UniRule"/>
</dbReference>
<feature type="binding site" evidence="13">
    <location>
        <position position="337"/>
    </location>
    <ligand>
        <name>substrate</name>
    </ligand>
</feature>
<feature type="binding site" evidence="13">
    <location>
        <begin position="398"/>
        <end position="401"/>
    </location>
    <ligand>
        <name>substrate</name>
    </ligand>
</feature>
<dbReference type="SFLD" id="SFLDF00407">
    <property type="entry name" value="phosphomethylpyrimidine_syntha"/>
    <property type="match status" value="1"/>
</dbReference>
<dbReference type="EC" id="4.1.99.17" evidence="13"/>